<evidence type="ECO:0000313" key="1">
    <source>
        <dbReference type="EMBL" id="SCM68267.1"/>
    </source>
</evidence>
<protein>
    <submittedName>
        <fullName evidence="1">Putative alkene reductase</fullName>
    </submittedName>
</protein>
<name>A0A1M4N2D6_9RHOB</name>
<reference evidence="2" key="1">
    <citation type="submission" date="2016-09" db="EMBL/GenBank/DDBJ databases">
        <authorList>
            <person name="Wibberg D."/>
        </authorList>
    </citation>
    <scope>NUCLEOTIDE SEQUENCE [LARGE SCALE GENOMIC DNA]</scope>
</reference>
<organism evidence="1 2">
    <name type="scientific">Donghicola eburneus</name>
    <dbReference type="NCBI Taxonomy" id="393278"/>
    <lineage>
        <taxon>Bacteria</taxon>
        <taxon>Pseudomonadati</taxon>
        <taxon>Pseudomonadota</taxon>
        <taxon>Alphaproteobacteria</taxon>
        <taxon>Rhodobacterales</taxon>
        <taxon>Roseobacteraceae</taxon>
        <taxon>Donghicola</taxon>
    </lineage>
</organism>
<dbReference type="Proteomes" id="UP000184085">
    <property type="component" value="Unassembled WGS sequence"/>
</dbReference>
<dbReference type="EMBL" id="FMJB01000055">
    <property type="protein sequence ID" value="SCM68267.1"/>
    <property type="molecule type" value="Genomic_DNA"/>
</dbReference>
<proteinExistence type="predicted"/>
<dbReference type="InterPro" id="IPR013785">
    <property type="entry name" value="Aldolase_TIM"/>
</dbReference>
<keyword evidence="2" id="KW-1185">Reference proteome</keyword>
<dbReference type="SUPFAM" id="SSF51395">
    <property type="entry name" value="FMN-linked oxidoreductases"/>
    <property type="match status" value="1"/>
</dbReference>
<evidence type="ECO:0000313" key="2">
    <source>
        <dbReference type="Proteomes" id="UP000184085"/>
    </source>
</evidence>
<accession>A0A1M4N2D6</accession>
<sequence length="32" mass="3436">MSLLFTPYDLAGLTLPNRIVMAPMTRSRAAGA</sequence>
<dbReference type="AlphaFoldDB" id="A0A1M4N2D6"/>
<gene>
    <name evidence="1" type="ORF">KARMA_2482</name>
</gene>
<dbReference type="Gene3D" id="3.20.20.70">
    <property type="entry name" value="Aldolase class I"/>
    <property type="match status" value="1"/>
</dbReference>